<evidence type="ECO:0000313" key="1">
    <source>
        <dbReference type="EMBL" id="KAJ2968436.1"/>
    </source>
</evidence>
<keyword evidence="2" id="KW-1185">Reference proteome</keyword>
<reference evidence="1" key="1">
    <citation type="submission" date="2022-08" db="EMBL/GenBank/DDBJ databases">
        <title>Genome Sequence of Lecanicillium fungicola.</title>
        <authorList>
            <person name="Buettner E."/>
        </authorList>
    </citation>
    <scope>NUCLEOTIDE SEQUENCE</scope>
    <source>
        <strain evidence="1">Babe33</strain>
    </source>
</reference>
<accession>A0ACC1MQ27</accession>
<comment type="caution">
    <text evidence="1">The sequence shown here is derived from an EMBL/GenBank/DDBJ whole genome shotgun (WGS) entry which is preliminary data.</text>
</comment>
<evidence type="ECO:0000313" key="2">
    <source>
        <dbReference type="Proteomes" id="UP001143910"/>
    </source>
</evidence>
<dbReference type="EMBL" id="JANJQO010001998">
    <property type="protein sequence ID" value="KAJ2968436.1"/>
    <property type="molecule type" value="Genomic_DNA"/>
</dbReference>
<proteinExistence type="predicted"/>
<organism evidence="1 2">
    <name type="scientific">Zarea fungicola</name>
    <dbReference type="NCBI Taxonomy" id="93591"/>
    <lineage>
        <taxon>Eukaryota</taxon>
        <taxon>Fungi</taxon>
        <taxon>Dikarya</taxon>
        <taxon>Ascomycota</taxon>
        <taxon>Pezizomycotina</taxon>
        <taxon>Sordariomycetes</taxon>
        <taxon>Hypocreomycetidae</taxon>
        <taxon>Hypocreales</taxon>
        <taxon>Cordycipitaceae</taxon>
        <taxon>Zarea</taxon>
    </lineage>
</organism>
<sequence>MRSKERCRNAEGLIMELQLDNTPQWKEFLLLYFANNIAQEMVAVDGIHNGWRYIVLPLARTNSVLMHAVLAASASHFELNRKARNVNHPPMYEDRTESGARQLAIEQPNWLPQMLYSRAILGLRSCRVDSADASEIHNLLLTLLVLLVTVMITGGCDFPILSAMLQSAINIIGGDGALGNDQAAKFISRQYRKLLVYAAPLLSEEVGRATMSSPTCMRNFFDCLNHCAEQYPEHHEALSIVTDLVNQAKDVYMSQSTSAQQPEQTPLADSASVIRVQRYINTLQSFPPGSPGKQVLVWASFLVAADCKLPEHKKFFESLLLRHHARSGFGNLLTGLQHLRQIWNRDQGERWVSILPKARVFLV</sequence>
<protein>
    <submittedName>
        <fullName evidence="1">Uncharacterized protein</fullName>
    </submittedName>
</protein>
<gene>
    <name evidence="1" type="ORF">NQ176_g9180</name>
</gene>
<name>A0ACC1MQ27_9HYPO</name>
<dbReference type="Proteomes" id="UP001143910">
    <property type="component" value="Unassembled WGS sequence"/>
</dbReference>